<organism evidence="1 2">
    <name type="scientific">Paramecium primaurelia</name>
    <dbReference type="NCBI Taxonomy" id="5886"/>
    <lineage>
        <taxon>Eukaryota</taxon>
        <taxon>Sar</taxon>
        <taxon>Alveolata</taxon>
        <taxon>Ciliophora</taxon>
        <taxon>Intramacronucleata</taxon>
        <taxon>Oligohymenophorea</taxon>
        <taxon>Peniculida</taxon>
        <taxon>Parameciidae</taxon>
        <taxon>Paramecium</taxon>
    </lineage>
</organism>
<evidence type="ECO:0000313" key="2">
    <source>
        <dbReference type="Proteomes" id="UP000688137"/>
    </source>
</evidence>
<comment type="caution">
    <text evidence="1">The sequence shown here is derived from an EMBL/GenBank/DDBJ whole genome shotgun (WGS) entry which is preliminary data.</text>
</comment>
<accession>A0A8S1NWE5</accession>
<gene>
    <name evidence="1" type="ORF">PPRIM_AZ9-3.1.T0940100</name>
</gene>
<dbReference type="AlphaFoldDB" id="A0A8S1NWE5"/>
<dbReference type="EMBL" id="CAJJDM010000097">
    <property type="protein sequence ID" value="CAD8093873.1"/>
    <property type="molecule type" value="Genomic_DNA"/>
</dbReference>
<proteinExistence type="predicted"/>
<keyword evidence="2" id="KW-1185">Reference proteome</keyword>
<sequence length="112" mass="13580">MIKNKVSELDIKNDKLKDKVEIINDLYEQEYINCQSKQKTQQILYLNYLKLIYRCGKLQNKVAQNDIKILELQNALKYRDDQITQNEQRIQKNWKQIQNLKKIKQSKNIMSY</sequence>
<protein>
    <submittedName>
        <fullName evidence="1">Uncharacterized protein</fullName>
    </submittedName>
</protein>
<reference evidence="1" key="1">
    <citation type="submission" date="2021-01" db="EMBL/GenBank/DDBJ databases">
        <authorList>
            <consortium name="Genoscope - CEA"/>
            <person name="William W."/>
        </authorList>
    </citation>
    <scope>NUCLEOTIDE SEQUENCE</scope>
</reference>
<dbReference type="Proteomes" id="UP000688137">
    <property type="component" value="Unassembled WGS sequence"/>
</dbReference>
<name>A0A8S1NWE5_PARPR</name>
<evidence type="ECO:0000313" key="1">
    <source>
        <dbReference type="EMBL" id="CAD8093873.1"/>
    </source>
</evidence>